<reference evidence="3 4" key="1">
    <citation type="submission" date="2014-11" db="EMBL/GenBank/DDBJ databases">
        <authorList>
            <person name="Zhu J."/>
            <person name="Qi W."/>
            <person name="Song R."/>
        </authorList>
    </citation>
    <scope>NUCLEOTIDE SEQUENCE [LARGE SCALE GENOMIC DNA]</scope>
</reference>
<feature type="region of interest" description="Disordered" evidence="1">
    <location>
        <begin position="182"/>
        <end position="210"/>
    </location>
</feature>
<name>A0A0G4F3T0_VITBC</name>
<organism evidence="3 4">
    <name type="scientific">Vitrella brassicaformis (strain CCMP3155)</name>
    <dbReference type="NCBI Taxonomy" id="1169540"/>
    <lineage>
        <taxon>Eukaryota</taxon>
        <taxon>Sar</taxon>
        <taxon>Alveolata</taxon>
        <taxon>Colpodellida</taxon>
        <taxon>Vitrellaceae</taxon>
        <taxon>Vitrella</taxon>
    </lineage>
</organism>
<feature type="transmembrane region" description="Helical" evidence="2">
    <location>
        <begin position="12"/>
        <end position="35"/>
    </location>
</feature>
<dbReference type="InParanoid" id="A0A0G4F3T0"/>
<accession>A0A0G4F3T0</accession>
<evidence type="ECO:0000256" key="1">
    <source>
        <dbReference type="SAM" id="MobiDB-lite"/>
    </source>
</evidence>
<keyword evidence="2" id="KW-1133">Transmembrane helix</keyword>
<keyword evidence="2" id="KW-0472">Membrane</keyword>
<feature type="transmembrane region" description="Helical" evidence="2">
    <location>
        <begin position="271"/>
        <end position="292"/>
    </location>
</feature>
<keyword evidence="4" id="KW-1185">Reference proteome</keyword>
<dbReference type="EMBL" id="CDMY01000368">
    <property type="protein sequence ID" value="CEM06653.1"/>
    <property type="molecule type" value="Genomic_DNA"/>
</dbReference>
<dbReference type="Proteomes" id="UP000041254">
    <property type="component" value="Unassembled WGS sequence"/>
</dbReference>
<protein>
    <submittedName>
        <fullName evidence="3">Uncharacterized protein</fullName>
    </submittedName>
</protein>
<keyword evidence="2" id="KW-0812">Transmembrane</keyword>
<proteinExistence type="predicted"/>
<evidence type="ECO:0000313" key="3">
    <source>
        <dbReference type="EMBL" id="CEM06653.1"/>
    </source>
</evidence>
<evidence type="ECO:0000313" key="4">
    <source>
        <dbReference type="Proteomes" id="UP000041254"/>
    </source>
</evidence>
<sequence length="396" mass="43482">MLRSLWVPENVPYTIAGAWGVAVAAAVSSAVQGYINQDKNHSYLTPVLDGLKHDSSVERHVGAPVSVSPFRRCTLDSMKFYARSEVKLTGPNGTAQVLIGARRRSLSPLLALQEGGGKGAYKKNKTKDGSGSKDQDDDMFEDDPSLPARSFLIHYYEHPWEIKNLIVEKITKLVNMVYKKLPSSQPDEPADEPPTKAKHKSGSVSVARRSGGGVDYRSGVPSRWILESVVLCPQGDYNQTVILHGHPYSHPDIEAFFSHDSAHMRERPKYFVMYAMIVATLLVAGFGGLHLYNKIKDAMGAGFGRRFVLNHPQIRAVIGGRPSILSAVGPQRTLFVNATYTIEGKNAGGKVVLVASRNTMQDKFRVFRADLHQGQSTIPLMVDGMPEAINSQMRPA</sequence>
<feature type="region of interest" description="Disordered" evidence="1">
    <location>
        <begin position="117"/>
        <end position="142"/>
    </location>
</feature>
<dbReference type="AlphaFoldDB" id="A0A0G4F3T0"/>
<gene>
    <name evidence="3" type="ORF">Vbra_5712</name>
</gene>
<dbReference type="VEuPathDB" id="CryptoDB:Vbra_5712"/>
<evidence type="ECO:0000256" key="2">
    <source>
        <dbReference type="SAM" id="Phobius"/>
    </source>
</evidence>